<dbReference type="Gene3D" id="3.40.50.300">
    <property type="entry name" value="P-loop containing nucleotide triphosphate hydrolases"/>
    <property type="match status" value="1"/>
</dbReference>
<feature type="domain" description="Guanylate cyclase" evidence="4">
    <location>
        <begin position="77"/>
        <end position="206"/>
    </location>
</feature>
<dbReference type="EMBL" id="RDRA01000003">
    <property type="protein sequence ID" value="RXG98250.1"/>
    <property type="molecule type" value="Genomic_DNA"/>
</dbReference>
<evidence type="ECO:0000256" key="2">
    <source>
        <dbReference type="ARBA" id="ARBA00022840"/>
    </source>
</evidence>
<dbReference type="PANTHER" id="PTHR16305:SF28">
    <property type="entry name" value="GUANYLATE CYCLASE DOMAIN-CONTAINING PROTEIN"/>
    <property type="match status" value="1"/>
</dbReference>
<dbReference type="InterPro" id="IPR013761">
    <property type="entry name" value="SAM/pointed_sf"/>
</dbReference>
<dbReference type="Gene3D" id="1.10.150.50">
    <property type="entry name" value="Transcription Factor, Ets-1"/>
    <property type="match status" value="1"/>
</dbReference>
<dbReference type="Pfam" id="PF07647">
    <property type="entry name" value="SAM_2"/>
    <property type="match status" value="1"/>
</dbReference>
<dbReference type="SMART" id="SM00454">
    <property type="entry name" value="SAM"/>
    <property type="match status" value="1"/>
</dbReference>
<dbReference type="Proteomes" id="UP000289946">
    <property type="component" value="Unassembled WGS sequence"/>
</dbReference>
<evidence type="ECO:0000313" key="5">
    <source>
        <dbReference type="EMBL" id="RXG98250.1"/>
    </source>
</evidence>
<dbReference type="InterPro" id="IPR011990">
    <property type="entry name" value="TPR-like_helical_dom_sf"/>
</dbReference>
<dbReference type="CDD" id="cd09487">
    <property type="entry name" value="SAM_superfamily"/>
    <property type="match status" value="1"/>
</dbReference>
<keyword evidence="6" id="KW-1185">Reference proteome</keyword>
<organism evidence="5 6">
    <name type="scientific">Bradyrhizobium zhanjiangense</name>
    <dbReference type="NCBI Taxonomy" id="1325107"/>
    <lineage>
        <taxon>Bacteria</taxon>
        <taxon>Pseudomonadati</taxon>
        <taxon>Pseudomonadota</taxon>
        <taxon>Alphaproteobacteria</taxon>
        <taxon>Hyphomicrobiales</taxon>
        <taxon>Nitrobacteraceae</taxon>
        <taxon>Bradyrhizobium</taxon>
    </lineage>
</organism>
<evidence type="ECO:0008006" key="7">
    <source>
        <dbReference type="Google" id="ProtNLM"/>
    </source>
</evidence>
<dbReference type="SUPFAM" id="SSF47769">
    <property type="entry name" value="SAM/Pointed domain"/>
    <property type="match status" value="1"/>
</dbReference>
<dbReference type="PROSITE" id="PS50105">
    <property type="entry name" value="SAM_DOMAIN"/>
    <property type="match status" value="1"/>
</dbReference>
<dbReference type="Gene3D" id="1.25.40.10">
    <property type="entry name" value="Tetratricopeptide repeat domain"/>
    <property type="match status" value="2"/>
</dbReference>
<dbReference type="PROSITE" id="PS50125">
    <property type="entry name" value="GUANYLATE_CYCLASE_2"/>
    <property type="match status" value="1"/>
</dbReference>
<protein>
    <recommendedName>
        <fullName evidence="7">Adenylate cyclase</fullName>
    </recommendedName>
</protein>
<accession>A0ABY0DQS5</accession>
<dbReference type="InterPro" id="IPR029787">
    <property type="entry name" value="Nucleotide_cyclase"/>
</dbReference>
<dbReference type="CDD" id="cd07302">
    <property type="entry name" value="CHD"/>
    <property type="match status" value="1"/>
</dbReference>
<dbReference type="InterPro" id="IPR001660">
    <property type="entry name" value="SAM"/>
</dbReference>
<dbReference type="InterPro" id="IPR041664">
    <property type="entry name" value="AAA_16"/>
</dbReference>
<proteinExistence type="predicted"/>
<evidence type="ECO:0000259" key="4">
    <source>
        <dbReference type="PROSITE" id="PS50125"/>
    </source>
</evidence>
<reference evidence="5 6" key="1">
    <citation type="submission" date="2018-10" db="EMBL/GenBank/DDBJ databases">
        <title>Bradyrhizobium sp. nov., isolated from effective nodules of peanut in China.</title>
        <authorList>
            <person name="Li Y."/>
        </authorList>
    </citation>
    <scope>NUCLEOTIDE SEQUENCE [LARGE SCALE GENOMIC DNA]</scope>
    <source>
        <strain evidence="5 6">CCBAU 51781</strain>
    </source>
</reference>
<evidence type="ECO:0000313" key="6">
    <source>
        <dbReference type="Proteomes" id="UP000289946"/>
    </source>
</evidence>
<dbReference type="SMART" id="SM00044">
    <property type="entry name" value="CYCc"/>
    <property type="match status" value="1"/>
</dbReference>
<dbReference type="SUPFAM" id="SSF48452">
    <property type="entry name" value="TPR-like"/>
    <property type="match status" value="2"/>
</dbReference>
<dbReference type="PANTHER" id="PTHR16305">
    <property type="entry name" value="TESTICULAR SOLUBLE ADENYLYL CYCLASE"/>
    <property type="match status" value="1"/>
</dbReference>
<feature type="domain" description="SAM" evidence="3">
    <location>
        <begin position="1"/>
        <end position="61"/>
    </location>
</feature>
<comment type="caution">
    <text evidence="5">The sequence shown here is derived from an EMBL/GenBank/DDBJ whole genome shotgun (WGS) entry which is preliminary data.</text>
</comment>
<name>A0ABY0DQS5_9BRAD</name>
<dbReference type="SUPFAM" id="SSF55073">
    <property type="entry name" value="Nucleotide cyclase"/>
    <property type="match status" value="1"/>
</dbReference>
<dbReference type="RefSeq" id="WP_128938433.1">
    <property type="nucleotide sequence ID" value="NZ_RDRA01000003.1"/>
</dbReference>
<dbReference type="Gene3D" id="3.30.70.1230">
    <property type="entry name" value="Nucleotide cyclase"/>
    <property type="match status" value="1"/>
</dbReference>
<dbReference type="InterPro" id="IPR001054">
    <property type="entry name" value="A/G_cyclase"/>
</dbReference>
<dbReference type="SUPFAM" id="SSF52540">
    <property type="entry name" value="P-loop containing nucleoside triphosphate hydrolases"/>
    <property type="match status" value="1"/>
</dbReference>
<evidence type="ECO:0000259" key="3">
    <source>
        <dbReference type="PROSITE" id="PS50105"/>
    </source>
</evidence>
<keyword evidence="2" id="KW-0067">ATP-binding</keyword>
<sequence>MDIGEWLRSLGLQSYEQTFRDNGIDLEILPHLTVEDLKEIGVLAVGHRRKLLDAIDLLPADLAAVRPSASVERRQLTLMFVDLVGSTDLSRRLDPEELREVMRAYSNTVAGEIARLEGHVAKFLGDGVQAYFGWPRASEDAAEQAVRAGLAVATAVSGMSSGAGGLLAARVGIATGLVVVGDLLGEGAAKEEAITGETPNLAARLQQVAEPGSVVIADSTRRLVGDLFDFVELGSLRLKGFPDPVQAWRVIGEGRAESRFEALHGAHVTPLVGRSEELDLTLSRWQLAKGGAGQVVLIFGEPGIGKSRLVLALRERLQAEQITLVSYACSPHHLNSPLFPFISQLEREARFAPEDAAQTRLKRLELLLGENGEGLSSDAIQLVADLLGIPTERPSTQPEMSPQQRKALLFRTFLARLDRLAARGPVLMVLEDAHWLDPTSRELFDQIVDRLQDLPVLVVATFRPELPPPWIGFPHVTLLMLNRLPQAQVVALVDRITEGKALPAEVLDQILARTEGVPLFTEELTKAVLEAGILRYTGARYVLAGAFPSLAIPATLHDSLMARLDRLAPVKEVAQIGACIGREFDHELLAAVVSMPGGELAAALDRLVAAELVFRRGLAPAATYVFKHALVRDAAYESLLKRRRQELHARIATSIEALFPQLVEAQPELVARHFGEAGLAEKAIPYWLRAGRLAAARSANMEAIAHLRSGLECAQALPPGASRSRFELALQLGLGGPLIATKGFASREAEAAFQRAQELSRELQSEADLSAALKGLGHVYHVRANLREVTSLVEETEALAKRSGDPVRQAEADHLAGVLSFHLGQFQFSRDRFERSAQAGEYRGRYYSEVYGIDMSVFCRAYMSHCDWHLGYPVRSLGIAEKGLAVAREISHPFSIALALNYLAMLYQFRQEPDAALKAAEESRDICTEYRFDYYGAWASLVRAWAIAESGRLEEGLADFDAGLEDFRRTSAGLRIPHHLGLLAALYRKAGNAMAGLRVIDEAVAIADASLESWCAVELHRERGELLLLAAGEEAENEADAEFEAASEIAVAQGARLPELRARVARARLQAARGMRREARDALVPIYSWFSEGLETRDLVEARKLLADYEVAAIAPHLPVR</sequence>
<dbReference type="Pfam" id="PF00211">
    <property type="entry name" value="Guanylate_cyc"/>
    <property type="match status" value="1"/>
</dbReference>
<dbReference type="InterPro" id="IPR027417">
    <property type="entry name" value="P-loop_NTPase"/>
</dbReference>
<keyword evidence="1" id="KW-0547">Nucleotide-binding</keyword>
<dbReference type="Pfam" id="PF13191">
    <property type="entry name" value="AAA_16"/>
    <property type="match status" value="1"/>
</dbReference>
<gene>
    <name evidence="5" type="ORF">EAS62_05020</name>
</gene>
<evidence type="ECO:0000256" key="1">
    <source>
        <dbReference type="ARBA" id="ARBA00022741"/>
    </source>
</evidence>